<dbReference type="PRINTS" id="PR00507">
    <property type="entry name" value="N12N6MTFRASE"/>
</dbReference>
<feature type="domain" description="DNA methylase adenine-specific" evidence="1">
    <location>
        <begin position="97"/>
        <end position="313"/>
    </location>
</feature>
<dbReference type="InterPro" id="IPR048375">
    <property type="entry name" value="YtxK-like_N"/>
</dbReference>
<dbReference type="PANTHER" id="PTHR41313:SF1">
    <property type="entry name" value="DNA METHYLASE ADENINE-SPECIFIC DOMAIN-CONTAINING PROTEIN"/>
    <property type="match status" value="1"/>
</dbReference>
<dbReference type="CDD" id="cd02440">
    <property type="entry name" value="AdoMet_MTases"/>
    <property type="match status" value="1"/>
</dbReference>
<dbReference type="SUPFAM" id="SSF53335">
    <property type="entry name" value="S-adenosyl-L-methionine-dependent methyltransferases"/>
    <property type="match status" value="1"/>
</dbReference>
<gene>
    <name evidence="3" type="ORF">J2S08_000391</name>
</gene>
<dbReference type="EMBL" id="JAUSTT010000001">
    <property type="protein sequence ID" value="MDQ0174560.1"/>
    <property type="molecule type" value="Genomic_DNA"/>
</dbReference>
<protein>
    <submittedName>
        <fullName evidence="3">Site-specific DNA-methyltransferase (Adenine-specific)</fullName>
        <ecNumber evidence="3">2.1.1.72</ecNumber>
    </submittedName>
</protein>
<reference evidence="3 4" key="1">
    <citation type="submission" date="2023-07" db="EMBL/GenBank/DDBJ databases">
        <title>Genomic Encyclopedia of Type Strains, Phase IV (KMG-IV): sequencing the most valuable type-strain genomes for metagenomic binning, comparative biology and taxonomic classification.</title>
        <authorList>
            <person name="Goeker M."/>
        </authorList>
    </citation>
    <scope>NUCLEOTIDE SEQUENCE [LARGE SCALE GENOMIC DNA]</scope>
    <source>
        <strain evidence="3 4">DSM 23837</strain>
    </source>
</reference>
<dbReference type="InterPro" id="IPR016843">
    <property type="entry name" value="S-AdoMet-dep_Ade-MeTrfase_prd"/>
</dbReference>
<comment type="caution">
    <text evidence="3">The sequence shown here is derived from an EMBL/GenBank/DDBJ whole genome shotgun (WGS) entry which is preliminary data.</text>
</comment>
<evidence type="ECO:0000313" key="4">
    <source>
        <dbReference type="Proteomes" id="UP001223586"/>
    </source>
</evidence>
<evidence type="ECO:0000259" key="1">
    <source>
        <dbReference type="Pfam" id="PF02384"/>
    </source>
</evidence>
<dbReference type="Gene3D" id="1.10.150.470">
    <property type="match status" value="1"/>
</dbReference>
<dbReference type="GO" id="GO:0032259">
    <property type="term" value="P:methylation"/>
    <property type="evidence" value="ECO:0007669"/>
    <property type="project" value="UniProtKB-KW"/>
</dbReference>
<dbReference type="InterPro" id="IPR003356">
    <property type="entry name" value="DNA_methylase_A-5"/>
</dbReference>
<sequence>MQQTPVETLFYMLDETAAMIQESINCSFLEALVETGENLFQETILQDELSEWTKKRLQKKYETAALGKFTSEQIRQAWQLALIKGMKETVQANHQMTPDSIGMIISYLVEKFLQNTKQFTILDPAVGTGNLLMTLMHQFHHSNIQAYGVDVDDVLIKLAYTGANLQKKEVTLFCQDSLALLMIDPVDVIVCDLPIGYYPNQINAATYQLNRESGQAFAHHLLIEQSIKHTKPGGYLFFLIPNNLFHEDESKKLHDFLKQEVYIQGIMQLPKALFKNEASGKSIFIIQKKQQGLKPPKQVLLADLPKLSNKEAMMRIFAQVDVWLQENKS</sequence>
<organism evidence="3 4">
    <name type="scientific">Bacillus chungangensis</name>
    <dbReference type="NCBI Taxonomy" id="587633"/>
    <lineage>
        <taxon>Bacteria</taxon>
        <taxon>Bacillati</taxon>
        <taxon>Bacillota</taxon>
        <taxon>Bacilli</taxon>
        <taxon>Bacillales</taxon>
        <taxon>Bacillaceae</taxon>
        <taxon>Bacillus</taxon>
    </lineage>
</organism>
<keyword evidence="4" id="KW-1185">Reference proteome</keyword>
<accession>A0ABT9WMZ5</accession>
<proteinExistence type="predicted"/>
<dbReference type="PIRSF" id="PIRSF026567">
    <property type="entry name" value="Adenine_mtase_bact_prd"/>
    <property type="match status" value="1"/>
</dbReference>
<keyword evidence="3" id="KW-0489">Methyltransferase</keyword>
<dbReference type="Pfam" id="PF02384">
    <property type="entry name" value="N6_Mtase"/>
    <property type="match status" value="1"/>
</dbReference>
<dbReference type="Gene3D" id="3.40.50.150">
    <property type="entry name" value="Vaccinia Virus protein VP39"/>
    <property type="match status" value="1"/>
</dbReference>
<feature type="domain" description="YtxK-like N-terminal helical" evidence="2">
    <location>
        <begin position="7"/>
        <end position="86"/>
    </location>
</feature>
<dbReference type="Pfam" id="PF21106">
    <property type="entry name" value="YtxK_like"/>
    <property type="match status" value="1"/>
</dbReference>
<dbReference type="GO" id="GO:0009007">
    <property type="term" value="F:site-specific DNA-methyltransferase (adenine-specific) activity"/>
    <property type="evidence" value="ECO:0007669"/>
    <property type="project" value="UniProtKB-EC"/>
</dbReference>
<dbReference type="InterPro" id="IPR052933">
    <property type="entry name" value="DNA_Protect_Modify"/>
</dbReference>
<dbReference type="PANTHER" id="PTHR41313">
    <property type="entry name" value="ADENINE-SPECIFIC METHYLTRANSFERASE"/>
    <property type="match status" value="1"/>
</dbReference>
<keyword evidence="3" id="KW-0808">Transferase</keyword>
<evidence type="ECO:0000259" key="2">
    <source>
        <dbReference type="Pfam" id="PF21106"/>
    </source>
</evidence>
<dbReference type="EC" id="2.1.1.72" evidence="3"/>
<dbReference type="InterPro" id="IPR029063">
    <property type="entry name" value="SAM-dependent_MTases_sf"/>
</dbReference>
<name>A0ABT9WMZ5_9BACI</name>
<evidence type="ECO:0000313" key="3">
    <source>
        <dbReference type="EMBL" id="MDQ0174560.1"/>
    </source>
</evidence>
<dbReference type="Proteomes" id="UP001223586">
    <property type="component" value="Unassembled WGS sequence"/>
</dbReference>
<dbReference type="RefSeq" id="WP_307226115.1">
    <property type="nucleotide sequence ID" value="NZ_JAUSTT010000001.1"/>
</dbReference>